<comment type="catalytic activity">
    <reaction evidence="1 14 15 16">
        <text>Endonucleolytic cleavage to 5'-phosphomonoester.</text>
        <dbReference type="EC" id="3.1.26.4"/>
    </reaction>
</comment>
<evidence type="ECO:0000256" key="2">
    <source>
        <dbReference type="ARBA" id="ARBA00001946"/>
    </source>
</evidence>
<dbReference type="EC" id="3.1.26.4" evidence="6 14"/>
<comment type="cofactor">
    <cofactor evidence="14 15">
        <name>Mn(2+)</name>
        <dbReference type="ChEBI" id="CHEBI:29035"/>
    </cofactor>
    <cofactor evidence="14 15">
        <name>Mg(2+)</name>
        <dbReference type="ChEBI" id="CHEBI:18420"/>
    </cofactor>
    <text evidence="14 15">Manganese or magnesium. Binds 1 divalent metal ion per monomer in the absence of substrate. May bind a second metal ion after substrate binding.</text>
</comment>
<dbReference type="FunFam" id="3.30.420.10:FF:000006">
    <property type="entry name" value="Ribonuclease HII"/>
    <property type="match status" value="1"/>
</dbReference>
<evidence type="ECO:0000256" key="11">
    <source>
        <dbReference type="ARBA" id="ARBA00022759"/>
    </source>
</evidence>
<dbReference type="GO" id="GO:0004523">
    <property type="term" value="F:RNA-DNA hybrid ribonuclease activity"/>
    <property type="evidence" value="ECO:0007669"/>
    <property type="project" value="UniProtKB-UniRule"/>
</dbReference>
<dbReference type="STRING" id="269670.SAMN02982927_00438"/>
<evidence type="ECO:0000313" key="18">
    <source>
        <dbReference type="EMBL" id="SFG02012.1"/>
    </source>
</evidence>
<dbReference type="PROSITE" id="PS51975">
    <property type="entry name" value="RNASE_H_2"/>
    <property type="match status" value="1"/>
</dbReference>
<dbReference type="InterPro" id="IPR022898">
    <property type="entry name" value="RNase_HII"/>
</dbReference>
<dbReference type="InterPro" id="IPR024567">
    <property type="entry name" value="RNase_HII/HIII_dom"/>
</dbReference>
<keyword evidence="13 14" id="KW-0464">Manganese</keyword>
<evidence type="ECO:0000256" key="13">
    <source>
        <dbReference type="ARBA" id="ARBA00023211"/>
    </source>
</evidence>
<evidence type="ECO:0000256" key="16">
    <source>
        <dbReference type="RuleBase" id="RU003515"/>
    </source>
</evidence>
<feature type="binding site" evidence="14 15">
    <location>
        <position position="78"/>
    </location>
    <ligand>
        <name>a divalent metal cation</name>
        <dbReference type="ChEBI" id="CHEBI:60240"/>
    </ligand>
</feature>
<dbReference type="Proteomes" id="UP000198752">
    <property type="component" value="Unassembled WGS sequence"/>
</dbReference>
<dbReference type="GO" id="GO:0030145">
    <property type="term" value="F:manganese ion binding"/>
    <property type="evidence" value="ECO:0007669"/>
    <property type="project" value="UniProtKB-UniRule"/>
</dbReference>
<keyword evidence="10 14" id="KW-0479">Metal-binding</keyword>
<dbReference type="Gene3D" id="3.30.420.10">
    <property type="entry name" value="Ribonuclease H-like superfamily/Ribonuclease H"/>
    <property type="match status" value="1"/>
</dbReference>
<feature type="binding site" evidence="14 15">
    <location>
        <position position="79"/>
    </location>
    <ligand>
        <name>a divalent metal cation</name>
        <dbReference type="ChEBI" id="CHEBI:60240"/>
    </ligand>
</feature>
<dbReference type="PANTHER" id="PTHR10954:SF18">
    <property type="entry name" value="RIBONUCLEASE HII"/>
    <property type="match status" value="1"/>
</dbReference>
<evidence type="ECO:0000256" key="12">
    <source>
        <dbReference type="ARBA" id="ARBA00022801"/>
    </source>
</evidence>
<evidence type="ECO:0000256" key="3">
    <source>
        <dbReference type="ARBA" id="ARBA00004065"/>
    </source>
</evidence>
<dbReference type="RefSeq" id="WP_093669587.1">
    <property type="nucleotide sequence ID" value="NZ_FOOY01000003.1"/>
</dbReference>
<comment type="subcellular location">
    <subcellularLocation>
        <location evidence="4 14">Cytoplasm</location>
    </subcellularLocation>
</comment>
<dbReference type="CDD" id="cd07182">
    <property type="entry name" value="RNase_HII_bacteria_HII_like"/>
    <property type="match status" value="1"/>
</dbReference>
<evidence type="ECO:0000313" key="19">
    <source>
        <dbReference type="Proteomes" id="UP000198752"/>
    </source>
</evidence>
<keyword evidence="9 14" id="KW-0540">Nuclease</keyword>
<keyword evidence="11 14" id="KW-0255">Endonuclease</keyword>
<evidence type="ECO:0000256" key="5">
    <source>
        <dbReference type="ARBA" id="ARBA00007383"/>
    </source>
</evidence>
<dbReference type="SUPFAM" id="SSF53098">
    <property type="entry name" value="Ribonuclease H-like"/>
    <property type="match status" value="1"/>
</dbReference>
<sequence length="253" mass="28033">MKQATIAEIKAKLSEVTCLSEQEREQFESDSRIGVRRLLHRWEARKAHLQELVDKYHVMNQFEDELRLAGAQHVAGIDEAGRGPLAGPVVAACVILKSDAVIPGINDSKQLSAGKRDYLFDRIRELSVACGIGIVSAHEIDRINIYQAAKRAMVLAVKQLDVQPDHLLIDAMELPLDIPQNSLIKGDARSNSIAAASILAKVTRDRMMCDLDQIYPGYNFASHKGYGTEAHLQAIERLGTCPEHRMTFAPLKA</sequence>
<comment type="cofactor">
    <cofactor evidence="2">
        <name>Mg(2+)</name>
        <dbReference type="ChEBI" id="CHEBI:18420"/>
    </cofactor>
</comment>
<dbReference type="NCBIfam" id="NF000594">
    <property type="entry name" value="PRK00015.1-1"/>
    <property type="match status" value="1"/>
</dbReference>
<proteinExistence type="inferred from homology"/>
<evidence type="ECO:0000256" key="14">
    <source>
        <dbReference type="HAMAP-Rule" id="MF_00052"/>
    </source>
</evidence>
<dbReference type="GO" id="GO:0005737">
    <property type="term" value="C:cytoplasm"/>
    <property type="evidence" value="ECO:0007669"/>
    <property type="project" value="UniProtKB-SubCell"/>
</dbReference>
<dbReference type="InterPro" id="IPR036397">
    <property type="entry name" value="RNaseH_sf"/>
</dbReference>
<evidence type="ECO:0000256" key="8">
    <source>
        <dbReference type="ARBA" id="ARBA00022490"/>
    </source>
</evidence>
<evidence type="ECO:0000259" key="17">
    <source>
        <dbReference type="PROSITE" id="PS51975"/>
    </source>
</evidence>
<dbReference type="InterPro" id="IPR001352">
    <property type="entry name" value="RNase_HII/HIII"/>
</dbReference>
<evidence type="ECO:0000256" key="6">
    <source>
        <dbReference type="ARBA" id="ARBA00012180"/>
    </source>
</evidence>
<dbReference type="PANTHER" id="PTHR10954">
    <property type="entry name" value="RIBONUCLEASE H2 SUBUNIT A"/>
    <property type="match status" value="1"/>
</dbReference>
<keyword evidence="12 14" id="KW-0378">Hydrolase</keyword>
<evidence type="ECO:0000256" key="9">
    <source>
        <dbReference type="ARBA" id="ARBA00022722"/>
    </source>
</evidence>
<comment type="function">
    <text evidence="3 14 16">Endonuclease that specifically degrades the RNA of RNA-DNA hybrids.</text>
</comment>
<dbReference type="AlphaFoldDB" id="A0A1I2NE38"/>
<evidence type="ECO:0000256" key="10">
    <source>
        <dbReference type="ARBA" id="ARBA00022723"/>
    </source>
</evidence>
<dbReference type="GO" id="GO:0006298">
    <property type="term" value="P:mismatch repair"/>
    <property type="evidence" value="ECO:0007669"/>
    <property type="project" value="TreeGrafter"/>
</dbReference>
<dbReference type="InterPro" id="IPR012337">
    <property type="entry name" value="RNaseH-like_sf"/>
</dbReference>
<dbReference type="GO" id="GO:0003723">
    <property type="term" value="F:RNA binding"/>
    <property type="evidence" value="ECO:0007669"/>
    <property type="project" value="UniProtKB-UniRule"/>
</dbReference>
<keyword evidence="8 14" id="KW-0963">Cytoplasm</keyword>
<feature type="domain" description="RNase H type-2" evidence="17">
    <location>
        <begin position="72"/>
        <end position="253"/>
    </location>
</feature>
<name>A0A1I2NE38_9BACL</name>
<accession>A0A1I2NE38</accession>
<protein>
    <recommendedName>
        <fullName evidence="7 14">Ribonuclease HII</fullName>
        <shortName evidence="14">RNase HII</shortName>
        <ecNumber evidence="6 14">3.1.26.4</ecNumber>
    </recommendedName>
</protein>
<dbReference type="OrthoDB" id="9803420at2"/>
<reference evidence="19" key="1">
    <citation type="submission" date="2016-10" db="EMBL/GenBank/DDBJ databases">
        <authorList>
            <person name="Varghese N."/>
            <person name="Submissions S."/>
        </authorList>
    </citation>
    <scope>NUCLEOTIDE SEQUENCE [LARGE SCALE GENOMIC DNA]</scope>
    <source>
        <strain evidence="19">ATCC 700379</strain>
    </source>
</reference>
<feature type="binding site" evidence="14 15">
    <location>
        <position position="170"/>
    </location>
    <ligand>
        <name>a divalent metal cation</name>
        <dbReference type="ChEBI" id="CHEBI:60240"/>
    </ligand>
</feature>
<evidence type="ECO:0000256" key="15">
    <source>
        <dbReference type="PROSITE-ProRule" id="PRU01319"/>
    </source>
</evidence>
<evidence type="ECO:0000256" key="4">
    <source>
        <dbReference type="ARBA" id="ARBA00004496"/>
    </source>
</evidence>
<dbReference type="GO" id="GO:0032299">
    <property type="term" value="C:ribonuclease H2 complex"/>
    <property type="evidence" value="ECO:0007669"/>
    <property type="project" value="TreeGrafter"/>
</dbReference>
<organism evidence="18 19">
    <name type="scientific">Sporolactobacillus nakayamae</name>
    <dbReference type="NCBI Taxonomy" id="269670"/>
    <lineage>
        <taxon>Bacteria</taxon>
        <taxon>Bacillati</taxon>
        <taxon>Bacillota</taxon>
        <taxon>Bacilli</taxon>
        <taxon>Bacillales</taxon>
        <taxon>Sporolactobacillaceae</taxon>
        <taxon>Sporolactobacillus</taxon>
    </lineage>
</organism>
<dbReference type="HAMAP" id="MF_00052_B">
    <property type="entry name" value="RNase_HII_B"/>
    <property type="match status" value="1"/>
</dbReference>
<comment type="similarity">
    <text evidence="5 14 16">Belongs to the RNase HII family.</text>
</comment>
<dbReference type="EMBL" id="FOOY01000003">
    <property type="protein sequence ID" value="SFG02012.1"/>
    <property type="molecule type" value="Genomic_DNA"/>
</dbReference>
<evidence type="ECO:0000256" key="1">
    <source>
        <dbReference type="ARBA" id="ARBA00000077"/>
    </source>
</evidence>
<dbReference type="Pfam" id="PF01351">
    <property type="entry name" value="RNase_HII"/>
    <property type="match status" value="1"/>
</dbReference>
<keyword evidence="19" id="KW-1185">Reference proteome</keyword>
<dbReference type="NCBIfam" id="NF000595">
    <property type="entry name" value="PRK00015.1-3"/>
    <property type="match status" value="1"/>
</dbReference>
<gene>
    <name evidence="14" type="primary">rnhB</name>
    <name evidence="18" type="ORF">SAMN02982927_00438</name>
</gene>
<evidence type="ECO:0000256" key="7">
    <source>
        <dbReference type="ARBA" id="ARBA00019179"/>
    </source>
</evidence>
<dbReference type="GO" id="GO:0043137">
    <property type="term" value="P:DNA replication, removal of RNA primer"/>
    <property type="evidence" value="ECO:0007669"/>
    <property type="project" value="TreeGrafter"/>
</dbReference>